<dbReference type="Proteomes" id="UP000076858">
    <property type="component" value="Unassembled WGS sequence"/>
</dbReference>
<organism evidence="1 2">
    <name type="scientific">Daphnia magna</name>
    <dbReference type="NCBI Taxonomy" id="35525"/>
    <lineage>
        <taxon>Eukaryota</taxon>
        <taxon>Metazoa</taxon>
        <taxon>Ecdysozoa</taxon>
        <taxon>Arthropoda</taxon>
        <taxon>Crustacea</taxon>
        <taxon>Branchiopoda</taxon>
        <taxon>Diplostraca</taxon>
        <taxon>Cladocera</taxon>
        <taxon>Anomopoda</taxon>
        <taxon>Daphniidae</taxon>
        <taxon>Daphnia</taxon>
    </lineage>
</organism>
<proteinExistence type="predicted"/>
<dbReference type="AlphaFoldDB" id="A0A164XMY2"/>
<protein>
    <submittedName>
        <fullName evidence="1">Uncharacterized protein</fullName>
    </submittedName>
</protein>
<sequence length="628" mass="67213">SLLAACTFEGLRSPGPSHEYAWTNRNKATPAEVLPELERCGGGGRQVLNVKAGESTTDSEVRIDECMFAKGFYIKGGYGGYCSNPFYRITVPACQNVPIRSRNNYCGQTPSEREQRRLDQDMANAINKYKGEEALYISLEFGYPLDDEKRVCNWPGWREGISACAAYAKAFAEDQLRVYETVKTESWPGWQYEFMNPERKVMSIFRQEQLGCWKGKGSNSNQDWTDLRIQSIECMLEKGYVLNLSHIGSSSQRSQAWLDATSQSQGMSLMGSTEGDVRIVAGKTYTQQGSDVLTPQGDIAILAKSVNIEDGRDKLHVQTKQEFKQSGLTVALGGGILDTLTATGEAIEGVTGGGSNRNKTLNALIAYGKANDLIVQGKAVNNAAKQNGVLNSEGKTDAAAASGIKVSIGVGASSSKSQSDEQYTKGTGSTIKAAGNVTVIATEGDLNVKGSRVQAKNDLALVAANNVNIVASTDTQTHRSSNESSSASVGDRSIVIVIDSHSRGTLTTDNALQSINNQGGITDGNGNTIKPSIQLNNYGGAQNNESGSKTLQQVTGNENAQINSVVHPKDLVGKTPVLVGGNPTNQTYNNTATGSEPTKAQDDGKGFFSNLWNILFGKATPHNCYGTS</sequence>
<dbReference type="GO" id="GO:0003824">
    <property type="term" value="F:catalytic activity"/>
    <property type="evidence" value="ECO:0007669"/>
    <property type="project" value="UniProtKB-ARBA"/>
</dbReference>
<dbReference type="InterPro" id="IPR025157">
    <property type="entry name" value="Hemagglutinin_rpt"/>
</dbReference>
<dbReference type="Pfam" id="PF13332">
    <property type="entry name" value="Fil_haemagg_2"/>
    <property type="match status" value="1"/>
</dbReference>
<feature type="non-terminal residue" evidence="1">
    <location>
        <position position="1"/>
    </location>
</feature>
<comment type="caution">
    <text evidence="1">The sequence shown here is derived from an EMBL/GenBank/DDBJ whole genome shotgun (WGS) entry which is preliminary data.</text>
</comment>
<reference evidence="1 2" key="1">
    <citation type="submission" date="2016-03" db="EMBL/GenBank/DDBJ databases">
        <title>EvidentialGene: Evidence-directed Construction of Genes on Genomes.</title>
        <authorList>
            <person name="Gilbert D.G."/>
            <person name="Choi J.-H."/>
            <person name="Mockaitis K."/>
            <person name="Colbourne J."/>
            <person name="Pfrender M."/>
        </authorList>
    </citation>
    <scope>NUCLEOTIDE SEQUENCE [LARGE SCALE GENOMIC DNA]</scope>
    <source>
        <strain evidence="1 2">Xinb3</strain>
        <tissue evidence="1">Complete organism</tissue>
    </source>
</reference>
<accession>A0A164XMY2</accession>
<keyword evidence="2" id="KW-1185">Reference proteome</keyword>
<feature type="non-terminal residue" evidence="1">
    <location>
        <position position="628"/>
    </location>
</feature>
<evidence type="ECO:0000313" key="1">
    <source>
        <dbReference type="EMBL" id="KZS14398.1"/>
    </source>
</evidence>
<evidence type="ECO:0000313" key="2">
    <source>
        <dbReference type="Proteomes" id="UP000076858"/>
    </source>
</evidence>
<gene>
    <name evidence="1" type="ORF">APZ42_020256</name>
</gene>
<dbReference type="EMBL" id="LRGB01000948">
    <property type="protein sequence ID" value="KZS14398.1"/>
    <property type="molecule type" value="Genomic_DNA"/>
</dbReference>
<name>A0A164XMY2_9CRUS</name>